<dbReference type="NCBIfam" id="NF002878">
    <property type="entry name" value="PRK03321.1"/>
    <property type="match status" value="1"/>
</dbReference>
<keyword evidence="3 8" id="KW-0808">Transferase</keyword>
<dbReference type="PANTHER" id="PTHR43643">
    <property type="entry name" value="HISTIDINOL-PHOSPHATE AMINOTRANSFERASE 2"/>
    <property type="match status" value="1"/>
</dbReference>
<evidence type="ECO:0000259" key="7">
    <source>
        <dbReference type="Pfam" id="PF00155"/>
    </source>
</evidence>
<reference evidence="8 9" key="1">
    <citation type="submission" date="2018-05" db="EMBL/GenBank/DDBJ databases">
        <title>Genetic diversity of glacier-inhabiting Cryobacterium bacteria in China and description of Cryobacterium mengkeensis sp. nov. and Arthrobacter glacialis sp. nov.</title>
        <authorList>
            <person name="Liu Q."/>
            <person name="Xin Y.-H."/>
        </authorList>
    </citation>
    <scope>NUCLEOTIDE SEQUENCE [LARGE SCALE GENOMIC DNA]</scope>
    <source>
        <strain evidence="8 9">LI2</strain>
    </source>
</reference>
<feature type="domain" description="Aminotransferase class I/classII large" evidence="7">
    <location>
        <begin position="48"/>
        <end position="354"/>
    </location>
</feature>
<evidence type="ECO:0000256" key="6">
    <source>
        <dbReference type="SAM" id="MobiDB-lite"/>
    </source>
</evidence>
<dbReference type="GO" id="GO:0030170">
    <property type="term" value="F:pyridoxal phosphate binding"/>
    <property type="evidence" value="ECO:0007669"/>
    <property type="project" value="InterPro"/>
</dbReference>
<dbReference type="SUPFAM" id="SSF53383">
    <property type="entry name" value="PLP-dependent transferases"/>
    <property type="match status" value="1"/>
</dbReference>
<dbReference type="CDD" id="cd00609">
    <property type="entry name" value="AAT_like"/>
    <property type="match status" value="1"/>
</dbReference>
<organism evidence="8 9">
    <name type="scientific">Arthrobacter livingstonensis</name>
    <dbReference type="NCBI Taxonomy" id="670078"/>
    <lineage>
        <taxon>Bacteria</taxon>
        <taxon>Bacillati</taxon>
        <taxon>Actinomycetota</taxon>
        <taxon>Actinomycetes</taxon>
        <taxon>Micrococcales</taxon>
        <taxon>Micrococcaceae</taxon>
        <taxon>Arthrobacter</taxon>
    </lineage>
</organism>
<dbReference type="InterPro" id="IPR015424">
    <property type="entry name" value="PyrdxlP-dep_Trfase"/>
</dbReference>
<gene>
    <name evidence="8" type="ORF">CVV68_13335</name>
</gene>
<dbReference type="EMBL" id="QJVD01000014">
    <property type="protein sequence ID" value="PYI66627.1"/>
    <property type="molecule type" value="Genomic_DNA"/>
</dbReference>
<sequence>MHDAGTLAPARPSPATRPAPRELVASLPVYSKAGGTVPPRWRASSNESFLPPSAAVLAAIDAAARRCQQYPTLQGDPLVAALSRGLGVDEGQIVAGAGSLAVLQQLLTAFTGPGTEVVFAWRSYEAYPILVRLAGARDVQVPLAPGHRHDLAAMAGAVTDATAAVILCSPNNPTGTVLTEAEVEGILARIPAHVLVVLDQAYLEFTDGAGSSSAHSLALLEAHSNLVILRTFSKAYGLAGLRAGYLVAHPEIAAAVRAASPPFGLNAIAEAAAVAALADTGALGRNLATVVEGRTSFHAALASRGLELPASGANFLWLPVGQGAASLEAACLAEGVSVRSFAGEGVRVTVGSRDAEAAVLRGVDAWLAGGGKI</sequence>
<dbReference type="InterPro" id="IPR004839">
    <property type="entry name" value="Aminotransferase_I/II_large"/>
</dbReference>
<protein>
    <submittedName>
        <fullName evidence="8">Aminotransferase</fullName>
    </submittedName>
</protein>
<accession>A0A2V5LTQ1</accession>
<keyword evidence="2 8" id="KW-0032">Aminotransferase</keyword>
<dbReference type="InterPro" id="IPR050106">
    <property type="entry name" value="HistidinolP_aminotransfase"/>
</dbReference>
<dbReference type="GO" id="GO:0008483">
    <property type="term" value="F:transaminase activity"/>
    <property type="evidence" value="ECO:0007669"/>
    <property type="project" value="UniProtKB-KW"/>
</dbReference>
<dbReference type="AlphaFoldDB" id="A0A2V5LTQ1"/>
<comment type="similarity">
    <text evidence="5">Belongs to the class-II pyridoxal-phosphate-dependent aminotransferase family.</text>
</comment>
<feature type="region of interest" description="Disordered" evidence="6">
    <location>
        <begin position="1"/>
        <end position="20"/>
    </location>
</feature>
<dbReference type="Proteomes" id="UP000247832">
    <property type="component" value="Unassembled WGS sequence"/>
</dbReference>
<proteinExistence type="inferred from homology"/>
<evidence type="ECO:0000256" key="4">
    <source>
        <dbReference type="ARBA" id="ARBA00022898"/>
    </source>
</evidence>
<dbReference type="InterPro" id="IPR001917">
    <property type="entry name" value="Aminotrans_II_pyridoxalP_BS"/>
</dbReference>
<evidence type="ECO:0000256" key="1">
    <source>
        <dbReference type="ARBA" id="ARBA00001933"/>
    </source>
</evidence>
<evidence type="ECO:0000256" key="2">
    <source>
        <dbReference type="ARBA" id="ARBA00022576"/>
    </source>
</evidence>
<dbReference type="PANTHER" id="PTHR43643:SF3">
    <property type="entry name" value="HISTIDINOL-PHOSPHATE AMINOTRANSFERASE"/>
    <property type="match status" value="1"/>
</dbReference>
<dbReference type="InterPro" id="IPR015422">
    <property type="entry name" value="PyrdxlP-dep_Trfase_small"/>
</dbReference>
<keyword evidence="9" id="KW-1185">Reference proteome</keyword>
<evidence type="ECO:0000256" key="3">
    <source>
        <dbReference type="ARBA" id="ARBA00022679"/>
    </source>
</evidence>
<dbReference type="InterPro" id="IPR015421">
    <property type="entry name" value="PyrdxlP-dep_Trfase_major"/>
</dbReference>
<dbReference type="Gene3D" id="3.40.640.10">
    <property type="entry name" value="Type I PLP-dependent aspartate aminotransferase-like (Major domain)"/>
    <property type="match status" value="1"/>
</dbReference>
<dbReference type="RefSeq" id="WP_110501582.1">
    <property type="nucleotide sequence ID" value="NZ_QJVD01000014.1"/>
</dbReference>
<name>A0A2V5LTQ1_9MICC</name>
<dbReference type="OrthoDB" id="9809616at2"/>
<dbReference type="Pfam" id="PF00155">
    <property type="entry name" value="Aminotran_1_2"/>
    <property type="match status" value="1"/>
</dbReference>
<comment type="caution">
    <text evidence="8">The sequence shown here is derived from an EMBL/GenBank/DDBJ whole genome shotgun (WGS) entry which is preliminary data.</text>
</comment>
<dbReference type="PROSITE" id="PS00599">
    <property type="entry name" value="AA_TRANSFER_CLASS_2"/>
    <property type="match status" value="1"/>
</dbReference>
<evidence type="ECO:0000256" key="5">
    <source>
        <dbReference type="RuleBase" id="RU003693"/>
    </source>
</evidence>
<dbReference type="InterPro" id="IPR024892">
    <property type="entry name" value="ArAT"/>
</dbReference>
<evidence type="ECO:0000313" key="9">
    <source>
        <dbReference type="Proteomes" id="UP000247832"/>
    </source>
</evidence>
<dbReference type="Gene3D" id="3.90.1150.10">
    <property type="entry name" value="Aspartate Aminotransferase, domain 1"/>
    <property type="match status" value="1"/>
</dbReference>
<evidence type="ECO:0000313" key="8">
    <source>
        <dbReference type="EMBL" id="PYI66627.1"/>
    </source>
</evidence>
<comment type="cofactor">
    <cofactor evidence="1 5">
        <name>pyridoxal 5'-phosphate</name>
        <dbReference type="ChEBI" id="CHEBI:597326"/>
    </cofactor>
</comment>
<keyword evidence="4 5" id="KW-0663">Pyridoxal phosphate</keyword>